<dbReference type="Proteomes" id="UP000318717">
    <property type="component" value="Unassembled WGS sequence"/>
</dbReference>
<accession>A0A4Y3HX80</accession>
<sequence>MWREDFKAAQISAMTEFELDKTVIAGISEYPISGFEKRLIERLLVGFPTHLVNLSFTFTKQKHEVTFMFVMYLYVH</sequence>
<organism evidence="1 2">
    <name type="scientific">Vibrio inusitatus NBRC 102082</name>
    <dbReference type="NCBI Taxonomy" id="1219070"/>
    <lineage>
        <taxon>Bacteria</taxon>
        <taxon>Pseudomonadati</taxon>
        <taxon>Pseudomonadota</taxon>
        <taxon>Gammaproteobacteria</taxon>
        <taxon>Vibrionales</taxon>
        <taxon>Vibrionaceae</taxon>
        <taxon>Vibrio</taxon>
    </lineage>
</organism>
<evidence type="ECO:0000313" key="2">
    <source>
        <dbReference type="Proteomes" id="UP000318717"/>
    </source>
</evidence>
<dbReference type="AlphaFoldDB" id="A0A4Y3HX80"/>
<keyword evidence="2" id="KW-1185">Reference proteome</keyword>
<name>A0A4Y3HX80_9VIBR</name>
<comment type="caution">
    <text evidence="1">The sequence shown here is derived from an EMBL/GenBank/DDBJ whole genome shotgun (WGS) entry which is preliminary data.</text>
</comment>
<dbReference type="EMBL" id="BJLF01000011">
    <property type="protein sequence ID" value="GEA51645.1"/>
    <property type="molecule type" value="Genomic_DNA"/>
</dbReference>
<proteinExistence type="predicted"/>
<protein>
    <submittedName>
        <fullName evidence="1">Uncharacterized protein</fullName>
    </submittedName>
</protein>
<reference evidence="1 2" key="1">
    <citation type="submission" date="2019-06" db="EMBL/GenBank/DDBJ databases">
        <title>Whole genome shotgun sequence of Vibrio inusitatus NBRC 102082.</title>
        <authorList>
            <person name="Hosoyama A."/>
            <person name="Uohara A."/>
            <person name="Ohji S."/>
            <person name="Ichikawa N."/>
        </authorList>
    </citation>
    <scope>NUCLEOTIDE SEQUENCE [LARGE SCALE GENOMIC DNA]</scope>
    <source>
        <strain evidence="1 2">NBRC 102082</strain>
    </source>
</reference>
<gene>
    <name evidence="1" type="ORF">VIN01S_24490</name>
</gene>
<evidence type="ECO:0000313" key="1">
    <source>
        <dbReference type="EMBL" id="GEA51645.1"/>
    </source>
</evidence>